<proteinExistence type="predicted"/>
<protein>
    <submittedName>
        <fullName evidence="2">Uncharacterized protein</fullName>
    </submittedName>
</protein>
<organism evidence="2 3">
    <name type="scientific">Lithocarpus litseifolius</name>
    <dbReference type="NCBI Taxonomy" id="425828"/>
    <lineage>
        <taxon>Eukaryota</taxon>
        <taxon>Viridiplantae</taxon>
        <taxon>Streptophyta</taxon>
        <taxon>Embryophyta</taxon>
        <taxon>Tracheophyta</taxon>
        <taxon>Spermatophyta</taxon>
        <taxon>Magnoliopsida</taxon>
        <taxon>eudicotyledons</taxon>
        <taxon>Gunneridae</taxon>
        <taxon>Pentapetalae</taxon>
        <taxon>rosids</taxon>
        <taxon>fabids</taxon>
        <taxon>Fagales</taxon>
        <taxon>Fagaceae</taxon>
        <taxon>Lithocarpus</taxon>
    </lineage>
</organism>
<name>A0AAW2DV43_9ROSI</name>
<dbReference type="AlphaFoldDB" id="A0AAW2DV43"/>
<reference evidence="2 3" key="1">
    <citation type="submission" date="2024-01" db="EMBL/GenBank/DDBJ databases">
        <title>A telomere-to-telomere, gap-free genome of sweet tea (Lithocarpus litseifolius).</title>
        <authorList>
            <person name="Zhou J."/>
        </authorList>
    </citation>
    <scope>NUCLEOTIDE SEQUENCE [LARGE SCALE GENOMIC DNA]</scope>
    <source>
        <strain evidence="2">Zhou-2022a</strain>
        <tissue evidence="2">Leaf</tissue>
    </source>
</reference>
<evidence type="ECO:0000313" key="3">
    <source>
        <dbReference type="Proteomes" id="UP001459277"/>
    </source>
</evidence>
<gene>
    <name evidence="2" type="ORF">SO802_001686</name>
</gene>
<feature type="compositionally biased region" description="Basic and acidic residues" evidence="1">
    <location>
        <begin position="79"/>
        <end position="97"/>
    </location>
</feature>
<feature type="compositionally biased region" description="Basic and acidic residues" evidence="1">
    <location>
        <begin position="140"/>
        <end position="170"/>
    </location>
</feature>
<feature type="compositionally biased region" description="Acidic residues" evidence="1">
    <location>
        <begin position="98"/>
        <end position="109"/>
    </location>
</feature>
<keyword evidence="3" id="KW-1185">Reference proteome</keyword>
<sequence>MGCGMSKYVPEDSVLFCEFNPRQNNLHPIDQDACSDNKADHHCQNSIASPAKENERGLETKELETEKEPGKKVSTAKAVPEEEGLHHEEIEVSRQNHEEEEEEEEENELFNERKDSITAPASPSFRDCLIGPGSPSFRLYCRDSDSKGSSKNDDNGDEAKGESESRKESSLDFDKDYVFILIPLQHKLRKMK</sequence>
<accession>A0AAW2DV43</accession>
<dbReference type="EMBL" id="JAZDWU010000001">
    <property type="protein sequence ID" value="KAL0014617.1"/>
    <property type="molecule type" value="Genomic_DNA"/>
</dbReference>
<evidence type="ECO:0000256" key="1">
    <source>
        <dbReference type="SAM" id="MobiDB-lite"/>
    </source>
</evidence>
<feature type="region of interest" description="Disordered" evidence="1">
    <location>
        <begin position="30"/>
        <end position="170"/>
    </location>
</feature>
<evidence type="ECO:0000313" key="2">
    <source>
        <dbReference type="EMBL" id="KAL0014617.1"/>
    </source>
</evidence>
<comment type="caution">
    <text evidence="2">The sequence shown here is derived from an EMBL/GenBank/DDBJ whole genome shotgun (WGS) entry which is preliminary data.</text>
</comment>
<dbReference type="Proteomes" id="UP001459277">
    <property type="component" value="Unassembled WGS sequence"/>
</dbReference>
<feature type="compositionally biased region" description="Basic and acidic residues" evidence="1">
    <location>
        <begin position="52"/>
        <end position="71"/>
    </location>
</feature>